<dbReference type="Proteomes" id="UP000586976">
    <property type="component" value="Unassembled WGS sequence"/>
</dbReference>
<evidence type="ECO:0000313" key="2">
    <source>
        <dbReference type="Proteomes" id="UP000586976"/>
    </source>
</evidence>
<reference evidence="1 2" key="1">
    <citation type="submission" date="2020-07" db="EMBL/GenBank/DDBJ databases">
        <title>Streptomyces isolated from Indian soil.</title>
        <authorList>
            <person name="Mandal S."/>
            <person name="Maiti P.K."/>
        </authorList>
    </citation>
    <scope>NUCLEOTIDE SEQUENCE [LARGE SCALE GENOMIC DNA]</scope>
    <source>
        <strain evidence="1 2">PSKA54</strain>
    </source>
</reference>
<dbReference type="EMBL" id="JACEQY010000049">
    <property type="protein sequence ID" value="MBA4865975.1"/>
    <property type="molecule type" value="Genomic_DNA"/>
</dbReference>
<organism evidence="1 2">
    <name type="scientific">Streptomyces himalayensis subsp. aureolus</name>
    <dbReference type="NCBI Taxonomy" id="2758039"/>
    <lineage>
        <taxon>Bacteria</taxon>
        <taxon>Bacillati</taxon>
        <taxon>Actinomycetota</taxon>
        <taxon>Actinomycetes</taxon>
        <taxon>Kitasatosporales</taxon>
        <taxon>Streptomycetaceae</taxon>
        <taxon>Streptomyces</taxon>
        <taxon>Streptomyces himalayensis</taxon>
    </lineage>
</organism>
<dbReference type="RefSeq" id="WP_181867408.1">
    <property type="nucleotide sequence ID" value="NZ_JACEQY010000049.1"/>
</dbReference>
<evidence type="ECO:0000313" key="1">
    <source>
        <dbReference type="EMBL" id="MBA4865975.1"/>
    </source>
</evidence>
<accession>A0A7W2D7N6</accession>
<comment type="caution">
    <text evidence="1">The sequence shown here is derived from an EMBL/GenBank/DDBJ whole genome shotgun (WGS) entry which is preliminary data.</text>
</comment>
<protein>
    <submittedName>
        <fullName evidence="1">Uncharacterized protein</fullName>
    </submittedName>
</protein>
<dbReference type="AlphaFoldDB" id="A0A7W2D7N6"/>
<keyword evidence="2" id="KW-1185">Reference proteome</keyword>
<proteinExistence type="predicted"/>
<name>A0A7W2D7N6_9ACTN</name>
<gene>
    <name evidence="1" type="ORF">H1V43_32450</name>
</gene>
<sequence>MSESTKPQLSFTTDSTWFHGRLRVDQIRTDTLVQLVAGWGDDDTRDDVIATLDKLAAVVNSPRREGELDAAIEEVEGVAAMDTAQVEVDVRDGRRLGRELAVVVGRLGRFNPVRRAS</sequence>